<name>A0A0A9XAL1_LYGHE</name>
<dbReference type="SMART" id="SM00028">
    <property type="entry name" value="TPR"/>
    <property type="match status" value="2"/>
</dbReference>
<keyword evidence="1" id="KW-0677">Repeat</keyword>
<dbReference type="SUPFAM" id="SSF48452">
    <property type="entry name" value="TPR-like"/>
    <property type="match status" value="1"/>
</dbReference>
<comment type="similarity">
    <text evidence="3">Belongs to the TTC27 family.</text>
</comment>
<dbReference type="InterPro" id="IPR019734">
    <property type="entry name" value="TPR_rpt"/>
</dbReference>
<dbReference type="InterPro" id="IPR013105">
    <property type="entry name" value="TPR_2"/>
</dbReference>
<keyword evidence="2" id="KW-0802">TPR repeat</keyword>
<accession>A0A0A9XAL1</accession>
<dbReference type="InterPro" id="IPR011990">
    <property type="entry name" value="TPR-like_helical_dom_sf"/>
</dbReference>
<evidence type="ECO:0000313" key="4">
    <source>
        <dbReference type="EMBL" id="JAG17767.1"/>
    </source>
</evidence>
<reference evidence="4" key="1">
    <citation type="journal article" date="2014" name="PLoS ONE">
        <title>Transcriptome-Based Identification of ABC Transporters in the Western Tarnished Plant Bug Lygus hesperus.</title>
        <authorList>
            <person name="Hull J.J."/>
            <person name="Chaney K."/>
            <person name="Geib S.M."/>
            <person name="Fabrick J.A."/>
            <person name="Brent C.S."/>
            <person name="Walsh D."/>
            <person name="Lavine L.C."/>
        </authorList>
    </citation>
    <scope>NUCLEOTIDE SEQUENCE</scope>
</reference>
<dbReference type="EMBL" id="GBHO01018496">
    <property type="protein sequence ID" value="JAG25108.1"/>
    <property type="molecule type" value="Transcribed_RNA"/>
</dbReference>
<reference evidence="4" key="2">
    <citation type="submission" date="2014-07" db="EMBL/GenBank/DDBJ databases">
        <authorList>
            <person name="Hull J."/>
        </authorList>
    </citation>
    <scope>NUCLEOTIDE SEQUENCE</scope>
</reference>
<dbReference type="PANTHER" id="PTHR16193:SF0">
    <property type="entry name" value="TETRATRICOPEPTIDE REPEAT PROTEIN 27"/>
    <property type="match status" value="1"/>
</dbReference>
<proteinExistence type="inferred from homology"/>
<sequence>MRALATLALEREHYDAVMRYFDKAVAINPLFGGDWFSLGFAALKLQRYARGCEAFTRVCQIDPNDAFGWNNLGSLLLREGQTRPAFNALSQALRHNRRD</sequence>
<evidence type="ECO:0000313" key="5">
    <source>
        <dbReference type="EMBL" id="JAG25108.1"/>
    </source>
</evidence>
<dbReference type="Pfam" id="PF07719">
    <property type="entry name" value="TPR_2"/>
    <property type="match status" value="1"/>
</dbReference>
<organism evidence="4">
    <name type="scientific">Lygus hesperus</name>
    <name type="common">Western plant bug</name>
    <dbReference type="NCBI Taxonomy" id="30085"/>
    <lineage>
        <taxon>Eukaryota</taxon>
        <taxon>Metazoa</taxon>
        <taxon>Ecdysozoa</taxon>
        <taxon>Arthropoda</taxon>
        <taxon>Hexapoda</taxon>
        <taxon>Insecta</taxon>
        <taxon>Pterygota</taxon>
        <taxon>Neoptera</taxon>
        <taxon>Paraneoptera</taxon>
        <taxon>Hemiptera</taxon>
        <taxon>Heteroptera</taxon>
        <taxon>Panheteroptera</taxon>
        <taxon>Cimicomorpha</taxon>
        <taxon>Miridae</taxon>
        <taxon>Mirini</taxon>
        <taxon>Lygus</taxon>
    </lineage>
</organism>
<evidence type="ECO:0000256" key="1">
    <source>
        <dbReference type="ARBA" id="ARBA00022737"/>
    </source>
</evidence>
<gene>
    <name evidence="5" type="ORF">CM83_1934</name>
    <name evidence="4" type="ORF">CM83_1937</name>
</gene>
<dbReference type="AlphaFoldDB" id="A0A0A9XAL1"/>
<dbReference type="Gene3D" id="1.25.40.10">
    <property type="entry name" value="Tetratricopeptide repeat domain"/>
    <property type="match status" value="1"/>
</dbReference>
<evidence type="ECO:0000256" key="3">
    <source>
        <dbReference type="ARBA" id="ARBA00024020"/>
    </source>
</evidence>
<evidence type="ECO:0000256" key="2">
    <source>
        <dbReference type="ARBA" id="ARBA00022803"/>
    </source>
</evidence>
<dbReference type="PANTHER" id="PTHR16193">
    <property type="entry name" value="TETRATRICOPEPTIDE REPEAT PROTEIN 27"/>
    <property type="match status" value="1"/>
</dbReference>
<protein>
    <submittedName>
        <fullName evidence="4">Uncharacterized protein</fullName>
    </submittedName>
</protein>
<dbReference type="EMBL" id="GBHO01025837">
    <property type="protein sequence ID" value="JAG17767.1"/>
    <property type="molecule type" value="Transcribed_RNA"/>
</dbReference>
<dbReference type="InterPro" id="IPR044244">
    <property type="entry name" value="TTC27/Emw1"/>
</dbReference>